<feature type="signal peptide" evidence="4">
    <location>
        <begin position="1"/>
        <end position="21"/>
    </location>
</feature>
<dbReference type="Gene3D" id="1.25.40.20">
    <property type="entry name" value="Ankyrin repeat-containing domain"/>
    <property type="match status" value="1"/>
</dbReference>
<feature type="chain" id="PRO_5043032447" description="NACHT domain-containing protein" evidence="4">
    <location>
        <begin position="22"/>
        <end position="1030"/>
    </location>
</feature>
<dbReference type="SUPFAM" id="SSF52540">
    <property type="entry name" value="P-loop containing nucleoside triphosphate hydrolases"/>
    <property type="match status" value="1"/>
</dbReference>
<evidence type="ECO:0000313" key="8">
    <source>
        <dbReference type="Proteomes" id="UP001302812"/>
    </source>
</evidence>
<dbReference type="PANTHER" id="PTHR10039:SF16">
    <property type="entry name" value="GPI INOSITOL-DEACYLASE"/>
    <property type="match status" value="1"/>
</dbReference>
<dbReference type="PROSITE" id="PS50088">
    <property type="entry name" value="ANK_REPEAT"/>
    <property type="match status" value="4"/>
</dbReference>
<feature type="repeat" description="ANK" evidence="2">
    <location>
        <begin position="815"/>
        <end position="847"/>
    </location>
</feature>
<evidence type="ECO:0000256" key="4">
    <source>
        <dbReference type="SAM" id="SignalP"/>
    </source>
</evidence>
<dbReference type="InterPro" id="IPR027417">
    <property type="entry name" value="P-loop_NTPase"/>
</dbReference>
<reference evidence="7" key="2">
    <citation type="submission" date="2023-05" db="EMBL/GenBank/DDBJ databases">
        <authorList>
            <consortium name="Lawrence Berkeley National Laboratory"/>
            <person name="Steindorff A."/>
            <person name="Hensen N."/>
            <person name="Bonometti L."/>
            <person name="Westerberg I."/>
            <person name="Brannstrom I.O."/>
            <person name="Guillou S."/>
            <person name="Cros-Aarteil S."/>
            <person name="Calhoun S."/>
            <person name="Haridas S."/>
            <person name="Kuo A."/>
            <person name="Mondo S."/>
            <person name="Pangilinan J."/>
            <person name="Riley R."/>
            <person name="Labutti K."/>
            <person name="Andreopoulos B."/>
            <person name="Lipzen A."/>
            <person name="Chen C."/>
            <person name="Yanf M."/>
            <person name="Daum C."/>
            <person name="Ng V."/>
            <person name="Clum A."/>
            <person name="Ohm R."/>
            <person name="Martin F."/>
            <person name="Silar P."/>
            <person name="Natvig D."/>
            <person name="Lalanne C."/>
            <person name="Gautier V."/>
            <person name="Ament-Velasquez S.L."/>
            <person name="Kruys A."/>
            <person name="Hutchinson M.I."/>
            <person name="Powell A.J."/>
            <person name="Barry K."/>
            <person name="Miller A.N."/>
            <person name="Grigoriev I.V."/>
            <person name="Debuchy R."/>
            <person name="Gladieux P."/>
            <person name="Thoren M.H."/>
            <person name="Johannesson H."/>
        </authorList>
    </citation>
    <scope>NUCLEOTIDE SEQUENCE</scope>
    <source>
        <strain evidence="7">CBS 508.74</strain>
    </source>
</reference>
<feature type="repeat" description="ANK" evidence="2">
    <location>
        <begin position="846"/>
        <end position="878"/>
    </location>
</feature>
<dbReference type="PROSITE" id="PS50297">
    <property type="entry name" value="ANK_REP_REGION"/>
    <property type="match status" value="3"/>
</dbReference>
<evidence type="ECO:0000256" key="3">
    <source>
        <dbReference type="SAM" id="MobiDB-lite"/>
    </source>
</evidence>
<comment type="caution">
    <text evidence="7">The sequence shown here is derived from an EMBL/GenBank/DDBJ whole genome shotgun (WGS) entry which is preliminary data.</text>
</comment>
<organism evidence="7 8">
    <name type="scientific">Canariomyces notabilis</name>
    <dbReference type="NCBI Taxonomy" id="2074819"/>
    <lineage>
        <taxon>Eukaryota</taxon>
        <taxon>Fungi</taxon>
        <taxon>Dikarya</taxon>
        <taxon>Ascomycota</taxon>
        <taxon>Pezizomycotina</taxon>
        <taxon>Sordariomycetes</taxon>
        <taxon>Sordariomycetidae</taxon>
        <taxon>Sordariales</taxon>
        <taxon>Chaetomiaceae</taxon>
        <taxon>Canariomyces</taxon>
    </lineage>
</organism>
<dbReference type="Pfam" id="PF12796">
    <property type="entry name" value="Ank_2"/>
    <property type="match status" value="3"/>
</dbReference>
<dbReference type="Gene3D" id="3.40.50.300">
    <property type="entry name" value="P-loop containing nucleotide triphosphate hydrolases"/>
    <property type="match status" value="1"/>
</dbReference>
<protein>
    <recommendedName>
        <fullName evidence="9">NACHT domain-containing protein</fullName>
    </recommendedName>
</protein>
<keyword evidence="4" id="KW-0732">Signal</keyword>
<dbReference type="InterPro" id="IPR056884">
    <property type="entry name" value="NPHP3-like_N"/>
</dbReference>
<keyword evidence="1" id="KW-0677">Repeat</keyword>
<evidence type="ECO:0000259" key="5">
    <source>
        <dbReference type="Pfam" id="PF22939"/>
    </source>
</evidence>
<name>A0AAN6QIJ8_9PEZI</name>
<feature type="domain" description="Nephrocystin 3-like N-terminal" evidence="6">
    <location>
        <begin position="198"/>
        <end position="361"/>
    </location>
</feature>
<keyword evidence="8" id="KW-1185">Reference proteome</keyword>
<dbReference type="EMBL" id="MU853349">
    <property type="protein sequence ID" value="KAK4110658.1"/>
    <property type="molecule type" value="Genomic_DNA"/>
</dbReference>
<feature type="domain" description="GPI inositol-deacylase winged helix" evidence="5">
    <location>
        <begin position="473"/>
        <end position="531"/>
    </location>
</feature>
<feature type="repeat" description="ANK" evidence="2">
    <location>
        <begin position="955"/>
        <end position="987"/>
    </location>
</feature>
<feature type="region of interest" description="Disordered" evidence="3">
    <location>
        <begin position="571"/>
        <end position="591"/>
    </location>
</feature>
<evidence type="ECO:0000256" key="2">
    <source>
        <dbReference type="PROSITE-ProRule" id="PRU00023"/>
    </source>
</evidence>
<dbReference type="AlphaFoldDB" id="A0AAN6QIJ8"/>
<feature type="repeat" description="ANK" evidence="2">
    <location>
        <begin position="765"/>
        <end position="797"/>
    </location>
</feature>
<dbReference type="RefSeq" id="XP_064668228.1">
    <property type="nucleotide sequence ID" value="XM_064817921.1"/>
</dbReference>
<evidence type="ECO:0000313" key="7">
    <source>
        <dbReference type="EMBL" id="KAK4110658.1"/>
    </source>
</evidence>
<reference evidence="7" key="1">
    <citation type="journal article" date="2023" name="Mol. Phylogenet. Evol.">
        <title>Genome-scale phylogeny and comparative genomics of the fungal order Sordariales.</title>
        <authorList>
            <person name="Hensen N."/>
            <person name="Bonometti L."/>
            <person name="Westerberg I."/>
            <person name="Brannstrom I.O."/>
            <person name="Guillou S."/>
            <person name="Cros-Aarteil S."/>
            <person name="Calhoun S."/>
            <person name="Haridas S."/>
            <person name="Kuo A."/>
            <person name="Mondo S."/>
            <person name="Pangilinan J."/>
            <person name="Riley R."/>
            <person name="LaButti K."/>
            <person name="Andreopoulos B."/>
            <person name="Lipzen A."/>
            <person name="Chen C."/>
            <person name="Yan M."/>
            <person name="Daum C."/>
            <person name="Ng V."/>
            <person name="Clum A."/>
            <person name="Steindorff A."/>
            <person name="Ohm R.A."/>
            <person name="Martin F."/>
            <person name="Silar P."/>
            <person name="Natvig D.O."/>
            <person name="Lalanne C."/>
            <person name="Gautier V."/>
            <person name="Ament-Velasquez S.L."/>
            <person name="Kruys A."/>
            <person name="Hutchinson M.I."/>
            <person name="Powell A.J."/>
            <person name="Barry K."/>
            <person name="Miller A.N."/>
            <person name="Grigoriev I.V."/>
            <person name="Debuchy R."/>
            <person name="Gladieux P."/>
            <person name="Hiltunen Thoren M."/>
            <person name="Johannesson H."/>
        </authorList>
    </citation>
    <scope>NUCLEOTIDE SEQUENCE</scope>
    <source>
        <strain evidence="7">CBS 508.74</strain>
    </source>
</reference>
<evidence type="ECO:0000256" key="1">
    <source>
        <dbReference type="ARBA" id="ARBA00022737"/>
    </source>
</evidence>
<dbReference type="SMART" id="SM00248">
    <property type="entry name" value="ANK"/>
    <property type="match status" value="6"/>
</dbReference>
<evidence type="ECO:0000259" key="6">
    <source>
        <dbReference type="Pfam" id="PF24883"/>
    </source>
</evidence>
<dbReference type="GeneID" id="89942046"/>
<accession>A0AAN6QIJ8</accession>
<proteinExistence type="predicted"/>
<dbReference type="PANTHER" id="PTHR10039">
    <property type="entry name" value="AMELOGENIN"/>
    <property type="match status" value="1"/>
</dbReference>
<gene>
    <name evidence="7" type="ORF">N656DRAFT_799790</name>
</gene>
<dbReference type="InterPro" id="IPR002110">
    <property type="entry name" value="Ankyrin_rpt"/>
</dbReference>
<keyword evidence="2" id="KW-0040">ANK repeat</keyword>
<dbReference type="Pfam" id="PF24883">
    <property type="entry name" value="NPHP3_N"/>
    <property type="match status" value="1"/>
</dbReference>
<dbReference type="Proteomes" id="UP001302812">
    <property type="component" value="Unassembled WGS sequence"/>
</dbReference>
<dbReference type="InterPro" id="IPR036770">
    <property type="entry name" value="Ankyrin_rpt-contain_sf"/>
</dbReference>
<dbReference type="InterPro" id="IPR054471">
    <property type="entry name" value="GPIID_WHD"/>
</dbReference>
<sequence length="1030" mass="116877">MAESAGLAVSVISLGIQVVQGLVDYYTACKDRKSDLDHTLKSLGHLLDILKLLDDQVKNRRFQPDEQSLRHRIESLIYDCEGVIDELQQETKKFTNTPSSSVWDAARAVGRRVAYPFRQSTLQKLEEDVDAICANLSLALQVLQQQDTSNIHDDIEDSKAILELLRADQISSEIQGWLKAPDASVNYNEACKKKHPRTGLWFVKSATFTTWLNTPNSFLWVNGFAGCGKSVLSSTIIQHTFRHKGSNPAIGIAFFYFTFNDESKQDTSAMLRALILQFVGQLKDQNSPLLDIYERYKTATPPDHAYLNCLRQVVRMFGHAYVVLDALDESPRQKHRGNLFQTLEDMRGWGEPGFHLLVTSRDEQDIREHLVPLDPDQDLPMRNEHIDEDIRSFVSSHLRNNRRLRKWERYYDEIEQALTEGAKGVFRWVECQFIALETCPGSKTRLDRLLKSLPRTLDDTYERIFLNIDEESAADAKRILTLLCTARRPLSVAELIDGIAVELGEDPQFNKDSRLMSADDIRHICPGLVEIGLRTYISPPSINIDIYDEVHEAKEVDENYNQVTGRIVHDLDDDDDDEIHEEDEMDEENEVGQDYNTATVRIAHYSVQEYLQSDRIRQSRAQNFSIEHAEANIDVACICLVYLMNPVLWSFVQSPLGRPTFRQRLVRKYPFAFYSASEWAYHYHQSSRAEARLHQLARLLFMETKAFESFKKIWKMETLNLDELGSFANGYAYYDKKFRTPITIASVLGLDRVVQALLDHYDRSDYGDALIAAAEYGHATVVSLLLDSGADANHETLLDKGANVNHSVHKSLSGRSASPLESAVSTGRELLVELLLDAGADANVGIKRTPLEWAVYRGDLGIVERLLARGADANLLLAKGGVANMDGHVRTKRLHFTSLYDRDVGIVELLLSRSRDVNAGRMRTPLEWAVFNGNRGMVKLLLDGGGSGGNPNFGMEKTPLEWAVFNEDVGMVELLLSKGVEVNSQTGMERRLLKWWAKARREDTVQLLQDRAAERLHVNARVRDPKLHEK</sequence>
<evidence type="ECO:0008006" key="9">
    <source>
        <dbReference type="Google" id="ProtNLM"/>
    </source>
</evidence>
<dbReference type="SUPFAM" id="SSF48403">
    <property type="entry name" value="Ankyrin repeat"/>
    <property type="match status" value="1"/>
</dbReference>
<dbReference type="Pfam" id="PF22939">
    <property type="entry name" value="WHD_GPIID"/>
    <property type="match status" value="1"/>
</dbReference>